<evidence type="ECO:0000256" key="1">
    <source>
        <dbReference type="SAM" id="MobiDB-lite"/>
    </source>
</evidence>
<sequence length="51" mass="5375">MKVALHSQQTKEYDEEADAAYGSVQPGPPRMIRKPYATPAVVVMAGSAGVA</sequence>
<dbReference type="RefSeq" id="WP_228850075.1">
    <property type="nucleotide sequence ID" value="NZ_JADCKQ010000019.1"/>
</dbReference>
<gene>
    <name evidence="2" type="ORF">H1D41_17155</name>
</gene>
<keyword evidence="3" id="KW-1185">Reference proteome</keyword>
<evidence type="ECO:0000313" key="2">
    <source>
        <dbReference type="EMBL" id="MBI1495373.1"/>
    </source>
</evidence>
<dbReference type="EMBL" id="JADCKQ010000019">
    <property type="protein sequence ID" value="MBI1495373.1"/>
    <property type="molecule type" value="Genomic_DNA"/>
</dbReference>
<feature type="compositionally biased region" description="Polar residues" evidence="1">
    <location>
        <begin position="1"/>
        <end position="10"/>
    </location>
</feature>
<proteinExistence type="predicted"/>
<feature type="region of interest" description="Disordered" evidence="1">
    <location>
        <begin position="1"/>
        <end position="29"/>
    </location>
</feature>
<dbReference type="AlphaFoldDB" id="A0A8J7IEA5"/>
<organism evidence="2 3">
    <name type="scientific">Halocynthiibacter styelae</name>
    <dbReference type="NCBI Taxonomy" id="2761955"/>
    <lineage>
        <taxon>Bacteria</taxon>
        <taxon>Pseudomonadati</taxon>
        <taxon>Pseudomonadota</taxon>
        <taxon>Alphaproteobacteria</taxon>
        <taxon>Rhodobacterales</taxon>
        <taxon>Paracoccaceae</taxon>
        <taxon>Halocynthiibacter</taxon>
    </lineage>
</organism>
<accession>A0A8J7IEA5</accession>
<name>A0A8J7IEA5_9RHOB</name>
<comment type="caution">
    <text evidence="2">The sequence shown here is derived from an EMBL/GenBank/DDBJ whole genome shotgun (WGS) entry which is preliminary data.</text>
</comment>
<reference evidence="2" key="1">
    <citation type="submission" date="2020-10" db="EMBL/GenBank/DDBJ databases">
        <title>Paenihalocynthiibacter styelae gen. nov., sp. nov., isolated from stalked sea squirt Styela clava.</title>
        <authorList>
            <person name="Kim Y.-O."/>
            <person name="Yoon J.-H."/>
        </authorList>
    </citation>
    <scope>NUCLEOTIDE SEQUENCE</scope>
    <source>
        <strain evidence="2">MYP1-1</strain>
    </source>
</reference>
<protein>
    <submittedName>
        <fullName evidence="2">Uncharacterized protein</fullName>
    </submittedName>
</protein>
<dbReference type="Proteomes" id="UP000640583">
    <property type="component" value="Unassembled WGS sequence"/>
</dbReference>
<evidence type="ECO:0000313" key="3">
    <source>
        <dbReference type="Proteomes" id="UP000640583"/>
    </source>
</evidence>